<protein>
    <recommendedName>
        <fullName evidence="1">Pyruvate kinase C-terminal domain-containing protein</fullName>
    </recommendedName>
</protein>
<dbReference type="InterPro" id="IPR015795">
    <property type="entry name" value="Pyrv_Knase_C"/>
</dbReference>
<feature type="non-terminal residue" evidence="2">
    <location>
        <position position="1"/>
    </location>
</feature>
<evidence type="ECO:0000313" key="2">
    <source>
        <dbReference type="EMBL" id="GAH64470.1"/>
    </source>
</evidence>
<comment type="caution">
    <text evidence="2">The sequence shown here is derived from an EMBL/GenBank/DDBJ whole genome shotgun (WGS) entry which is preliminary data.</text>
</comment>
<organism evidence="2">
    <name type="scientific">marine sediment metagenome</name>
    <dbReference type="NCBI Taxonomy" id="412755"/>
    <lineage>
        <taxon>unclassified sequences</taxon>
        <taxon>metagenomes</taxon>
        <taxon>ecological metagenomes</taxon>
    </lineage>
</organism>
<dbReference type="InterPro" id="IPR036918">
    <property type="entry name" value="Pyrv_Knase_C_sf"/>
</dbReference>
<gene>
    <name evidence="2" type="ORF">S03H2_50338</name>
</gene>
<evidence type="ECO:0000259" key="1">
    <source>
        <dbReference type="Pfam" id="PF02887"/>
    </source>
</evidence>
<dbReference type="Pfam" id="PF02887">
    <property type="entry name" value="PK_C"/>
    <property type="match status" value="1"/>
</dbReference>
<accession>X1I5C6</accession>
<dbReference type="EMBL" id="BARU01031862">
    <property type="protein sequence ID" value="GAH64470.1"/>
    <property type="molecule type" value="Genomic_DNA"/>
</dbReference>
<proteinExistence type="predicted"/>
<reference evidence="2" key="1">
    <citation type="journal article" date="2014" name="Front. Microbiol.">
        <title>High frequency of phylogenetically diverse reductive dehalogenase-homologous genes in deep subseafloor sedimentary metagenomes.</title>
        <authorList>
            <person name="Kawai M."/>
            <person name="Futagami T."/>
            <person name="Toyoda A."/>
            <person name="Takaki Y."/>
            <person name="Nishi S."/>
            <person name="Hori S."/>
            <person name="Arai W."/>
            <person name="Tsubouchi T."/>
            <person name="Morono Y."/>
            <person name="Uchiyama I."/>
            <person name="Ito T."/>
            <person name="Fujiyama A."/>
            <person name="Inagaki F."/>
            <person name="Takami H."/>
        </authorList>
    </citation>
    <scope>NUCLEOTIDE SEQUENCE</scope>
    <source>
        <strain evidence="2">Expedition CK06-06</strain>
    </source>
</reference>
<sequence length="231" mass="24105">VRERAKLLEIKKVVLATSSGETALKAVDLLKELDVKIIAVTLHAGTWKTYGEPDWDKVRQAENLGVKFLTATHTLMGNIGSAIREKFGGLPDSELIAHTLYCFSQGMKVAVEITVMAADANLISPEEEVIVIAGSDQGADTAIAVKPAVPSFLAVNIVTVFLGSGCSCTNVTGKSMVGGCIAAILNTAPSPESINFLAPSSHFIPIVIAPEGASVYSGLSGGSQSPRKALI</sequence>
<name>X1I5C6_9ZZZZ</name>
<feature type="domain" description="Pyruvate kinase C-terminal" evidence="1">
    <location>
        <begin position="2"/>
        <end position="139"/>
    </location>
</feature>
<dbReference type="Gene3D" id="3.40.1380.20">
    <property type="entry name" value="Pyruvate kinase, C-terminal domain"/>
    <property type="match status" value="1"/>
</dbReference>
<dbReference type="SUPFAM" id="SSF52935">
    <property type="entry name" value="PK C-terminal domain-like"/>
    <property type="match status" value="1"/>
</dbReference>
<dbReference type="AlphaFoldDB" id="X1I5C6"/>